<evidence type="ECO:0000313" key="3">
    <source>
        <dbReference type="EMBL" id="KAF2871857.1"/>
    </source>
</evidence>
<evidence type="ECO:0000256" key="2">
    <source>
        <dbReference type="SAM" id="Phobius"/>
    </source>
</evidence>
<dbReference type="EMBL" id="JAADJZ010000010">
    <property type="protein sequence ID" value="KAF2871857.1"/>
    <property type="molecule type" value="Genomic_DNA"/>
</dbReference>
<feature type="transmembrane region" description="Helical" evidence="2">
    <location>
        <begin position="508"/>
        <end position="535"/>
    </location>
</feature>
<keyword evidence="2" id="KW-0812">Transmembrane</keyword>
<dbReference type="AlphaFoldDB" id="A0A7C8I691"/>
<evidence type="ECO:0000256" key="1">
    <source>
        <dbReference type="SAM" id="MobiDB-lite"/>
    </source>
</evidence>
<protein>
    <submittedName>
        <fullName evidence="3">Uncharacterized protein</fullName>
    </submittedName>
</protein>
<sequence length="654" mass="72666">MSEVESRFVKRGYWVNLSKGPIMGQTITTDTQTGAFLVALLAITTSLGMSHLWHLITFFYHQSRADGRPSDGLFRHQQALFRTLPTPSSLTADSIKLWYAWRGVGDHTLARSLPHTIAALLFAVGSIAVSVFSSSVASSTDLEVLVNSPFCGIMDPNSTSWQSYLNVVSSEGTSYASSCYRAGSLPSRCDVFSHSSVPFTTESSACPFDQKMCASPAVSFDSGLVDVNDAFGLNLHASDRVRYHKVASGNVLGRPPLPDEEFVKYLYGNTDALDFTVSQSLLNANANMQIRTSAVWTYVFTDENDFVPIPDLKRHDADVTLRFILKNSIMFMQPVDDPMYSAHREVKLLDTQGENNTRFISDFPGSHQMCVNTPNGESCTALSGLLYDYSNETIPGANQLQLAVLRIVEQAALIFDNSVPQSYIVEDTSDSRESITEIPDDQWIKETQRWEAIVWATHQIMVTDVAIGPAVRDPLSQQFVLPPTNEQHQNLCRMQKMRKQGGFVNFNYFGLVFTISVSGTIVLIDLVLLRFLIYLRKFQQALAPRIDRWTQDSVFQLDRRAHEAQGNGIWKDLDNEVPVTTEGIELPDLLLETLPPPSTLRPLTSTQLVQSGERTSFQTLLSETQTQGLGLSDLEPRCHGPGPHILRDSDGCTP</sequence>
<reference evidence="3 4" key="1">
    <citation type="submission" date="2020-01" db="EMBL/GenBank/DDBJ databases">
        <authorList>
            <consortium name="DOE Joint Genome Institute"/>
            <person name="Haridas S."/>
            <person name="Albert R."/>
            <person name="Binder M."/>
            <person name="Bloem J."/>
            <person name="Labutti K."/>
            <person name="Salamov A."/>
            <person name="Andreopoulos B."/>
            <person name="Baker S.E."/>
            <person name="Barry K."/>
            <person name="Bills G."/>
            <person name="Bluhm B.H."/>
            <person name="Cannon C."/>
            <person name="Castanera R."/>
            <person name="Culley D.E."/>
            <person name="Daum C."/>
            <person name="Ezra D."/>
            <person name="Gonzalez J.B."/>
            <person name="Henrissat B."/>
            <person name="Kuo A."/>
            <person name="Liang C."/>
            <person name="Lipzen A."/>
            <person name="Lutzoni F."/>
            <person name="Magnuson J."/>
            <person name="Mondo S."/>
            <person name="Nolan M."/>
            <person name="Ohm R."/>
            <person name="Pangilinan J."/>
            <person name="Park H.-J.H."/>
            <person name="Ramirez L."/>
            <person name="Alfaro M."/>
            <person name="Sun H."/>
            <person name="Tritt A."/>
            <person name="Yoshinaga Y."/>
            <person name="Zwiers L.-H.L."/>
            <person name="Turgeon B.G."/>
            <person name="Goodwin S.B."/>
            <person name="Spatafora J.W."/>
            <person name="Crous P.W."/>
            <person name="Grigoriev I.V."/>
        </authorList>
    </citation>
    <scope>NUCLEOTIDE SEQUENCE [LARGE SCALE GENOMIC DNA]</scope>
    <source>
        <strain evidence="3 4">CBS 611.86</strain>
    </source>
</reference>
<proteinExistence type="predicted"/>
<keyword evidence="2" id="KW-1133">Transmembrane helix</keyword>
<gene>
    <name evidence="3" type="ORF">BDV95DRAFT_594151</name>
</gene>
<comment type="caution">
    <text evidence="3">The sequence shown here is derived from an EMBL/GenBank/DDBJ whole genome shotgun (WGS) entry which is preliminary data.</text>
</comment>
<keyword evidence="4" id="KW-1185">Reference proteome</keyword>
<dbReference type="Proteomes" id="UP000481861">
    <property type="component" value="Unassembled WGS sequence"/>
</dbReference>
<feature type="transmembrane region" description="Helical" evidence="2">
    <location>
        <begin position="117"/>
        <end position="137"/>
    </location>
</feature>
<accession>A0A7C8I691</accession>
<name>A0A7C8I691_9PLEO</name>
<dbReference type="OrthoDB" id="3540210at2759"/>
<feature type="compositionally biased region" description="Basic and acidic residues" evidence="1">
    <location>
        <begin position="645"/>
        <end position="654"/>
    </location>
</feature>
<organism evidence="3 4">
    <name type="scientific">Massariosphaeria phaeospora</name>
    <dbReference type="NCBI Taxonomy" id="100035"/>
    <lineage>
        <taxon>Eukaryota</taxon>
        <taxon>Fungi</taxon>
        <taxon>Dikarya</taxon>
        <taxon>Ascomycota</taxon>
        <taxon>Pezizomycotina</taxon>
        <taxon>Dothideomycetes</taxon>
        <taxon>Pleosporomycetidae</taxon>
        <taxon>Pleosporales</taxon>
        <taxon>Pleosporales incertae sedis</taxon>
        <taxon>Massariosphaeria</taxon>
    </lineage>
</organism>
<feature type="region of interest" description="Disordered" evidence="1">
    <location>
        <begin position="628"/>
        <end position="654"/>
    </location>
</feature>
<evidence type="ECO:0000313" key="4">
    <source>
        <dbReference type="Proteomes" id="UP000481861"/>
    </source>
</evidence>
<feature type="transmembrane region" description="Helical" evidence="2">
    <location>
        <begin position="35"/>
        <end position="60"/>
    </location>
</feature>
<keyword evidence="2" id="KW-0472">Membrane</keyword>